<sequence length="82" mass="8967">PIWIDYMEVALQGKPEKALQIPENIIKAWVHKDTGKAVAVDDPKGLEEFFVMGTEPHALVRGGAPAVQTDLDGPSPTLEELF</sequence>
<dbReference type="Gene3D" id="3.40.710.10">
    <property type="entry name" value="DD-peptidase/beta-lactamase superfamily"/>
    <property type="match status" value="1"/>
</dbReference>
<feature type="region of interest" description="Disordered" evidence="1">
    <location>
        <begin position="61"/>
        <end position="82"/>
    </location>
</feature>
<dbReference type="EMBL" id="UINC01026424">
    <property type="protein sequence ID" value="SVB03843.1"/>
    <property type="molecule type" value="Genomic_DNA"/>
</dbReference>
<organism evidence="2">
    <name type="scientific">marine metagenome</name>
    <dbReference type="NCBI Taxonomy" id="408172"/>
    <lineage>
        <taxon>unclassified sequences</taxon>
        <taxon>metagenomes</taxon>
        <taxon>ecological metagenomes</taxon>
    </lineage>
</organism>
<proteinExistence type="predicted"/>
<dbReference type="InterPro" id="IPR012338">
    <property type="entry name" value="Beta-lactam/transpept-like"/>
</dbReference>
<dbReference type="SUPFAM" id="SSF56601">
    <property type="entry name" value="beta-lactamase/transpeptidase-like"/>
    <property type="match status" value="1"/>
</dbReference>
<dbReference type="AlphaFoldDB" id="A0A382AS22"/>
<reference evidence="2" key="1">
    <citation type="submission" date="2018-05" db="EMBL/GenBank/DDBJ databases">
        <authorList>
            <person name="Lanie J.A."/>
            <person name="Ng W.-L."/>
            <person name="Kazmierczak K.M."/>
            <person name="Andrzejewski T.M."/>
            <person name="Davidsen T.M."/>
            <person name="Wayne K.J."/>
            <person name="Tettelin H."/>
            <person name="Glass J.I."/>
            <person name="Rusch D."/>
            <person name="Podicherti R."/>
            <person name="Tsui H.-C.T."/>
            <person name="Winkler M.E."/>
        </authorList>
    </citation>
    <scope>NUCLEOTIDE SEQUENCE</scope>
</reference>
<evidence type="ECO:0000313" key="2">
    <source>
        <dbReference type="EMBL" id="SVB03843.1"/>
    </source>
</evidence>
<name>A0A382AS22_9ZZZZ</name>
<evidence type="ECO:0008006" key="3">
    <source>
        <dbReference type="Google" id="ProtNLM"/>
    </source>
</evidence>
<accession>A0A382AS22</accession>
<gene>
    <name evidence="2" type="ORF">METZ01_LOCUS156697</name>
</gene>
<feature type="non-terminal residue" evidence="2">
    <location>
        <position position="1"/>
    </location>
</feature>
<protein>
    <recommendedName>
        <fullName evidence="3">Penicillin-binding protein transpeptidase domain-containing protein</fullName>
    </recommendedName>
</protein>
<evidence type="ECO:0000256" key="1">
    <source>
        <dbReference type="SAM" id="MobiDB-lite"/>
    </source>
</evidence>